<keyword evidence="7" id="KW-1185">Reference proteome</keyword>
<dbReference type="PANTHER" id="PTHR31465:SF35">
    <property type="entry name" value="RTA1 DOMAIN PROTEIN-RELATED"/>
    <property type="match status" value="1"/>
</dbReference>
<feature type="transmembrane region" description="Helical" evidence="5">
    <location>
        <begin position="70"/>
        <end position="92"/>
    </location>
</feature>
<keyword evidence="3 5" id="KW-1133">Transmembrane helix</keyword>
<evidence type="ECO:0000256" key="2">
    <source>
        <dbReference type="ARBA" id="ARBA00022692"/>
    </source>
</evidence>
<feature type="transmembrane region" description="Helical" evidence="5">
    <location>
        <begin position="217"/>
        <end position="238"/>
    </location>
</feature>
<evidence type="ECO:0000313" key="6">
    <source>
        <dbReference type="EMBL" id="CRK24072.1"/>
    </source>
</evidence>
<keyword evidence="4 5" id="KW-0472">Membrane</keyword>
<evidence type="ECO:0008006" key="8">
    <source>
        <dbReference type="Google" id="ProtNLM"/>
    </source>
</evidence>
<dbReference type="Pfam" id="PF04479">
    <property type="entry name" value="RTA1"/>
    <property type="match status" value="1"/>
</dbReference>
<proteinExistence type="predicted"/>
<dbReference type="STRING" id="100787.A0A0G4LPT4"/>
<comment type="subcellular location">
    <subcellularLocation>
        <location evidence="1">Membrane</location>
        <topology evidence="1">Multi-pass membrane protein</topology>
    </subcellularLocation>
</comment>
<feature type="transmembrane region" description="Helical" evidence="5">
    <location>
        <begin position="296"/>
        <end position="315"/>
    </location>
</feature>
<evidence type="ECO:0000256" key="5">
    <source>
        <dbReference type="SAM" id="Phobius"/>
    </source>
</evidence>
<dbReference type="Proteomes" id="UP000044602">
    <property type="component" value="Unassembled WGS sequence"/>
</dbReference>
<sequence>MLPSTQHIIPRLGIFLINFFNPGLPLHSSGSPLLRPTATLVPPSSQPRAKIHRTTPDTMAVLETYNGYKLWHYIPSLPAAIVFAALFGVLTLGHAFRMFRHRMWFCLPFVVGVEIVGYVGRAAAHNSTGTLMPYVLQSTFLLLAPILFAASLYMTLSRIIRAVDAAHCSIIRPKWLTRIFVFGDAFSFFVQASGAGLRVQAGQKDSKIDRNLGGHVIVGGLIFQILIFGVFVVTALKFHSKFKRDANVSLARDIPWQKSLLMLYLTSALVMGRNVFRVAEYAMGSDGYLLSVEWGVYVFDAALMTLTMAFFLLWYPSALKNAKLHSATSPELGTAGFQHEQK</sequence>
<feature type="transmembrane region" description="Helical" evidence="5">
    <location>
        <begin position="259"/>
        <end position="276"/>
    </location>
</feature>
<dbReference type="AlphaFoldDB" id="A0A0G4LPT4"/>
<feature type="transmembrane region" description="Helical" evidence="5">
    <location>
        <begin position="135"/>
        <end position="154"/>
    </location>
</feature>
<protein>
    <recommendedName>
        <fullName evidence="8">RTA1-domain-containing protein</fullName>
    </recommendedName>
</protein>
<dbReference type="GO" id="GO:0016020">
    <property type="term" value="C:membrane"/>
    <property type="evidence" value="ECO:0007669"/>
    <property type="project" value="UniProtKB-SubCell"/>
</dbReference>
<reference evidence="6 7" key="1">
    <citation type="submission" date="2015-05" db="EMBL/GenBank/DDBJ databases">
        <authorList>
            <person name="Wang D.B."/>
            <person name="Wang M."/>
        </authorList>
    </citation>
    <scope>NUCLEOTIDE SEQUENCE [LARGE SCALE GENOMIC DNA]</scope>
    <source>
        <strain evidence="6">VL1</strain>
    </source>
</reference>
<organism evidence="6 7">
    <name type="scientific">Verticillium longisporum</name>
    <name type="common">Verticillium dahliae var. longisporum</name>
    <dbReference type="NCBI Taxonomy" id="100787"/>
    <lineage>
        <taxon>Eukaryota</taxon>
        <taxon>Fungi</taxon>
        <taxon>Dikarya</taxon>
        <taxon>Ascomycota</taxon>
        <taxon>Pezizomycotina</taxon>
        <taxon>Sordariomycetes</taxon>
        <taxon>Hypocreomycetidae</taxon>
        <taxon>Glomerellales</taxon>
        <taxon>Plectosphaerellaceae</taxon>
        <taxon>Verticillium</taxon>
    </lineage>
</organism>
<evidence type="ECO:0000256" key="1">
    <source>
        <dbReference type="ARBA" id="ARBA00004141"/>
    </source>
</evidence>
<feature type="transmembrane region" description="Helical" evidence="5">
    <location>
        <begin position="104"/>
        <end position="123"/>
    </location>
</feature>
<keyword evidence="2 5" id="KW-0812">Transmembrane</keyword>
<feature type="transmembrane region" description="Helical" evidence="5">
    <location>
        <begin position="175"/>
        <end position="197"/>
    </location>
</feature>
<dbReference type="InterPro" id="IPR007568">
    <property type="entry name" value="RTA1"/>
</dbReference>
<evidence type="ECO:0000256" key="4">
    <source>
        <dbReference type="ARBA" id="ARBA00023136"/>
    </source>
</evidence>
<gene>
    <name evidence="6" type="ORF">BN1708_003763</name>
</gene>
<accession>A0A0G4LPT4</accession>
<dbReference type="PANTHER" id="PTHR31465">
    <property type="entry name" value="PROTEIN RTA1-RELATED"/>
    <property type="match status" value="1"/>
</dbReference>
<name>A0A0G4LPT4_VERLO</name>
<dbReference type="EMBL" id="CVQH01016668">
    <property type="protein sequence ID" value="CRK24072.1"/>
    <property type="molecule type" value="Genomic_DNA"/>
</dbReference>
<evidence type="ECO:0000256" key="3">
    <source>
        <dbReference type="ARBA" id="ARBA00022989"/>
    </source>
</evidence>
<evidence type="ECO:0000313" key="7">
    <source>
        <dbReference type="Proteomes" id="UP000044602"/>
    </source>
</evidence>